<feature type="transmembrane region" description="Helical" evidence="17">
    <location>
        <begin position="1372"/>
        <end position="1393"/>
    </location>
</feature>
<dbReference type="Gene3D" id="2.130.10.10">
    <property type="entry name" value="YVTN repeat-like/Quinoprotein amine dehydrogenase"/>
    <property type="match status" value="2"/>
</dbReference>
<dbReference type="InterPro" id="IPR031778">
    <property type="entry name" value="Sortilin_N"/>
</dbReference>
<feature type="signal peptide" evidence="18">
    <location>
        <begin position="1"/>
        <end position="44"/>
    </location>
</feature>
<evidence type="ECO:0000256" key="7">
    <source>
        <dbReference type="ARBA" id="ARBA00022927"/>
    </source>
</evidence>
<dbReference type="InterPro" id="IPR006581">
    <property type="entry name" value="VPS10"/>
</dbReference>
<evidence type="ECO:0000256" key="3">
    <source>
        <dbReference type="ARBA" id="ARBA00015369"/>
    </source>
</evidence>
<feature type="region of interest" description="Disordered" evidence="16">
    <location>
        <begin position="1460"/>
        <end position="1501"/>
    </location>
</feature>
<name>A0ABR0T7F9_AURPU</name>
<evidence type="ECO:0000256" key="2">
    <source>
        <dbReference type="ARBA" id="ARBA00004488"/>
    </source>
</evidence>
<dbReference type="InterPro" id="IPR031777">
    <property type="entry name" value="Sortilin_C"/>
</dbReference>
<evidence type="ECO:0000256" key="4">
    <source>
        <dbReference type="ARBA" id="ARBA00022448"/>
    </source>
</evidence>
<feature type="domain" description="VPS10" evidence="19">
    <location>
        <begin position="71"/>
        <end position="693"/>
    </location>
</feature>
<evidence type="ECO:0000256" key="1">
    <source>
        <dbReference type="ARBA" id="ARBA00004166"/>
    </source>
</evidence>
<keyword evidence="5 17" id="KW-0812">Transmembrane</keyword>
<proteinExistence type="predicted"/>
<evidence type="ECO:0000256" key="9">
    <source>
        <dbReference type="ARBA" id="ARBA00023136"/>
    </source>
</evidence>
<dbReference type="SUPFAM" id="SSF110296">
    <property type="entry name" value="Oligoxyloglucan reducing end-specific cellobiohydrolase"/>
    <property type="match status" value="2"/>
</dbReference>
<dbReference type="PANTHER" id="PTHR12106">
    <property type="entry name" value="SORTILIN RELATED"/>
    <property type="match status" value="1"/>
</dbReference>
<evidence type="ECO:0000256" key="10">
    <source>
        <dbReference type="ARBA" id="ARBA00023170"/>
    </source>
</evidence>
<keyword evidence="10" id="KW-0675">Receptor</keyword>
<gene>
    <name evidence="20" type="ORF">QM012_004025</name>
</gene>
<feature type="compositionally biased region" description="Basic and acidic residues" evidence="16">
    <location>
        <begin position="1478"/>
        <end position="1487"/>
    </location>
</feature>
<evidence type="ECO:0000313" key="21">
    <source>
        <dbReference type="Proteomes" id="UP001341245"/>
    </source>
</evidence>
<evidence type="ECO:0000256" key="12">
    <source>
        <dbReference type="ARBA" id="ARBA00025569"/>
    </source>
</evidence>
<dbReference type="Proteomes" id="UP001341245">
    <property type="component" value="Unassembled WGS sequence"/>
</dbReference>
<accession>A0ABR0T7F9</accession>
<evidence type="ECO:0000256" key="6">
    <source>
        <dbReference type="ARBA" id="ARBA00022737"/>
    </source>
</evidence>
<dbReference type="Pfam" id="PF15902">
    <property type="entry name" value="Sortilin-Vps10"/>
    <property type="match status" value="2"/>
</dbReference>
<dbReference type="Gene3D" id="3.30.60.270">
    <property type="match status" value="2"/>
</dbReference>
<evidence type="ECO:0000256" key="5">
    <source>
        <dbReference type="ARBA" id="ARBA00022692"/>
    </source>
</evidence>
<dbReference type="Pfam" id="PF15901">
    <property type="entry name" value="Sortilin_C"/>
    <property type="match status" value="2"/>
</dbReference>
<evidence type="ECO:0000256" key="17">
    <source>
        <dbReference type="SAM" id="Phobius"/>
    </source>
</evidence>
<keyword evidence="17" id="KW-1133">Transmembrane helix</keyword>
<keyword evidence="7" id="KW-0653">Protein transport</keyword>
<evidence type="ECO:0000259" key="19">
    <source>
        <dbReference type="SMART" id="SM00602"/>
    </source>
</evidence>
<feature type="chain" id="PRO_5046458995" description="Vacuolar protein sorting/targeting protein 10" evidence="18">
    <location>
        <begin position="45"/>
        <end position="1501"/>
    </location>
</feature>
<reference evidence="20 21" key="1">
    <citation type="submission" date="2023-11" db="EMBL/GenBank/DDBJ databases">
        <title>Draft genome sequence and annotation of the polyextremotolerant black yeast-like fungus Aureobasidium pullulans NRRL 62042.</title>
        <authorList>
            <person name="Dielentheis-Frenken M.R.E."/>
            <person name="Wibberg D."/>
            <person name="Blank L.M."/>
            <person name="Tiso T."/>
        </authorList>
    </citation>
    <scope>NUCLEOTIDE SEQUENCE [LARGE SCALE GENOMIC DNA]</scope>
    <source>
        <strain evidence="20 21">NRRL 62042</strain>
    </source>
</reference>
<evidence type="ECO:0000256" key="18">
    <source>
        <dbReference type="SAM" id="SignalP"/>
    </source>
</evidence>
<dbReference type="InterPro" id="IPR050310">
    <property type="entry name" value="VPS10-sortilin"/>
</dbReference>
<dbReference type="Gene3D" id="2.120.10.10">
    <property type="match status" value="1"/>
</dbReference>
<evidence type="ECO:0000256" key="14">
    <source>
        <dbReference type="ARBA" id="ARBA00031354"/>
    </source>
</evidence>
<keyword evidence="9 17" id="KW-0472">Membrane</keyword>
<keyword evidence="8" id="KW-0333">Golgi apparatus</keyword>
<keyword evidence="21" id="KW-1185">Reference proteome</keyword>
<evidence type="ECO:0000256" key="11">
    <source>
        <dbReference type="ARBA" id="ARBA00023180"/>
    </source>
</evidence>
<evidence type="ECO:0000256" key="13">
    <source>
        <dbReference type="ARBA" id="ARBA00031250"/>
    </source>
</evidence>
<evidence type="ECO:0000256" key="16">
    <source>
        <dbReference type="SAM" id="MobiDB-lite"/>
    </source>
</evidence>
<comment type="subcellular location">
    <subcellularLocation>
        <location evidence="1">Golgi apparatus</location>
        <location evidence="1">trans-Golgi network membrane</location>
        <topology evidence="1">Multi-pass membrane protein</topology>
    </subcellularLocation>
    <subcellularLocation>
        <location evidence="2">Prevacuolar compartment membrane</location>
        <topology evidence="2">Multi-pass membrane protein</topology>
    </subcellularLocation>
</comment>
<dbReference type="SMART" id="SM00602">
    <property type="entry name" value="VPS10"/>
    <property type="match status" value="2"/>
</dbReference>
<organism evidence="20 21">
    <name type="scientific">Aureobasidium pullulans</name>
    <name type="common">Black yeast</name>
    <name type="synonym">Pullularia pullulans</name>
    <dbReference type="NCBI Taxonomy" id="5580"/>
    <lineage>
        <taxon>Eukaryota</taxon>
        <taxon>Fungi</taxon>
        <taxon>Dikarya</taxon>
        <taxon>Ascomycota</taxon>
        <taxon>Pezizomycotina</taxon>
        <taxon>Dothideomycetes</taxon>
        <taxon>Dothideomycetidae</taxon>
        <taxon>Dothideales</taxon>
        <taxon>Saccotheciaceae</taxon>
        <taxon>Aureobasidium</taxon>
    </lineage>
</organism>
<protein>
    <recommendedName>
        <fullName evidence="3">Vacuolar protein sorting/targeting protein 10</fullName>
    </recommendedName>
    <alternativeName>
        <fullName evidence="14">Carboxypeptidase Y receptor</fullName>
    </alternativeName>
    <alternativeName>
        <fullName evidence="13 15">Sortilin VPS10</fullName>
    </alternativeName>
</protein>
<keyword evidence="4" id="KW-0813">Transport</keyword>
<sequence>MGILVQLALSSGAREDKTTSTMRTMLATWTRLLCLALSLTAVTAKKDAPAIEETSFKSLPANIFYFDDSDTVLVTDLKPGIVYRSTDAGVKWKAVKDITEGMVGTVFPHPYDPKAAIAIGQDRTHWITKDRGESWTAFKTEYDVSQSRPLSFHADDPDRIIISTLDCHGSVWGDCTPKAYYTLNGFKDIELLHDKAISCLWARSTDLFTTGDDKLDKDQVLCVVEGKYSIWQKDNRLLLSSDFFDKSEVEPTMSEGRTVPGVVNVAAVKGYIAVAAKSEGTTELAMYVTDDAKTWHRAEFGNHKLEENAYTLLESTNYSIQVDLMTSSMSSPMGALFTSNSNGTYFTKNIEHTNRNMQGYVDFEKIQNIQGIVLVNVVDNWEEMEKNFMAEKQIKSKISFDDGRVWHDMKVKKDDLHLHSVTDQRNIGRVFTSPAPGIVMGVGNTGKYLKTYEEGDTFVSDDAGLTWRLALEGPHLYEMGDQGAILVAVEDTDTKEIKWSIDHGKKWESVKLDDKIKPIVLLTVPDSTSLKFILVASKGSGSKLEYFTYSLDFNELHEDKCKDSDFEKWAARVDEDGKPSCLMGHKQFFRRRKADADCFVDSEFKDPQPEFEHCKCTDADYECDYNFERSEDGKECVPAGVLKAPEGACKDGEEEYEGSSGYRLIPGNTCDKKDGVEKDKPIKRPCKDTTKTPASGKISHEVNNFKGAKFAEYYYLERAASASGDDETIIMRTDRREVFISHDGGKKWDQALPDEEIVSVYPHQYNQDTVYLITPSKKVYYSDNRGKNIHHFQAPEEPNQDGIQILSFHPTQRDWLIWTGGKDCKGFGTDCHSVAHVTKKNGEDWTTLARFVRKCQFVAREDREGSDSMVFCEQYQDEDPSKPLQLISSDDWYEHKKVHFDDVISFATMQEFMVVALRDKEGKDLRVDTSIDGRTFANAQFPKNFKVPHQQAYTVLDSSTHAIFLHVTVNNREGQEYGSIVKSNSNGTSYVMSIEAVNRNTPGYVDFEKMQGLEGVAVVNIVSNIQEVDGGASKKLKTMITHNDGAEWGLITPPKKDSDNKDIDCGGDLEKCSLHLHGYTERKDPRDTYSSPSAVGLMMAVGNVGPNLGPYKEGNTFITRDGGVEWHEVFKGTYMWEYGDQGSIIVIVQEGTPVDTVYYTTDEGKKWTAYQFSDTKVLVDDISTVPSDTSRNFILWGKDGGSSGGLVTVNLDFSGLTDRQCNLNEDRPDAEDSDYYLWEPKHPLSESNCLFGHVAQYHRKLPDKECYNGPAIERLHSISQNCTCTRQDFECDYNYERQNDGSCALVPGLDPINPLEYCAANPDLDEYYAPSGYRRIPLTTCAGGRELDKISEPYPCPNHEKQFEKKHGISGAGLFFAIFIPIVAAAGVGYWVYRNYDGQFGRIQLGDTGMMGNGNGAFDSEQPWIKYPVAALSAVVAVLAAVPMVVGGLFRMVSQRFGRGGSGGYSRPYTSRSSFSRGRGDYSHVDADEGELLGDESDEEV</sequence>
<evidence type="ECO:0000256" key="8">
    <source>
        <dbReference type="ARBA" id="ARBA00023034"/>
    </source>
</evidence>
<keyword evidence="18" id="KW-0732">Signal</keyword>
<dbReference type="InterPro" id="IPR015943">
    <property type="entry name" value="WD40/YVTN_repeat-like_dom_sf"/>
</dbReference>
<feature type="compositionally biased region" description="Acidic residues" evidence="16">
    <location>
        <begin position="1488"/>
        <end position="1501"/>
    </location>
</feature>
<dbReference type="Gene3D" id="2.10.70.80">
    <property type="match status" value="2"/>
</dbReference>
<feature type="compositionally biased region" description="Low complexity" evidence="16">
    <location>
        <begin position="1465"/>
        <end position="1474"/>
    </location>
</feature>
<dbReference type="EMBL" id="JASGXD010000019">
    <property type="protein sequence ID" value="KAK6000037.1"/>
    <property type="molecule type" value="Genomic_DNA"/>
</dbReference>
<dbReference type="PANTHER" id="PTHR12106:SF27">
    <property type="entry name" value="SORTILIN-RELATED RECEPTOR"/>
    <property type="match status" value="1"/>
</dbReference>
<comment type="caution">
    <text evidence="20">The sequence shown here is derived from an EMBL/GenBank/DDBJ whole genome shotgun (WGS) entry which is preliminary data.</text>
</comment>
<keyword evidence="11" id="KW-0325">Glycoprotein</keyword>
<feature type="transmembrane region" description="Helical" evidence="17">
    <location>
        <begin position="1429"/>
        <end position="1450"/>
    </location>
</feature>
<comment type="function">
    <text evidence="12">Functions as a sorting receptor in the Golgi compartment required for the intracellular sorting and delivery of soluble vacuolar proteins, like carboxypeptidase Y (CPY) and proteinase A. Executes multiple rounds of sorting by cycling between the late Golgi and a prevacuolar endosome-like compartment.</text>
</comment>
<evidence type="ECO:0000256" key="15">
    <source>
        <dbReference type="ARBA" id="ARBA00031902"/>
    </source>
</evidence>
<evidence type="ECO:0000313" key="20">
    <source>
        <dbReference type="EMBL" id="KAK6000037.1"/>
    </source>
</evidence>
<keyword evidence="6" id="KW-0677">Repeat</keyword>
<dbReference type="CDD" id="cd15482">
    <property type="entry name" value="Sialidase_non-viral"/>
    <property type="match status" value="1"/>
</dbReference>
<feature type="domain" description="VPS10" evidence="19">
    <location>
        <begin position="727"/>
        <end position="1361"/>
    </location>
</feature>